<dbReference type="PANTHER" id="PTHR30618">
    <property type="entry name" value="NCS1 FAMILY PURINE/PYRIMIDINE TRANSPORTER"/>
    <property type="match status" value="1"/>
</dbReference>
<gene>
    <name evidence="7" type="ORF">NLI96_g2317</name>
</gene>
<evidence type="ECO:0000313" key="7">
    <source>
        <dbReference type="EMBL" id="KAJ3489183.1"/>
    </source>
</evidence>
<dbReference type="Proteomes" id="UP001212997">
    <property type="component" value="Unassembled WGS sequence"/>
</dbReference>
<evidence type="ECO:0000313" key="8">
    <source>
        <dbReference type="Proteomes" id="UP001212997"/>
    </source>
</evidence>
<evidence type="ECO:0000256" key="1">
    <source>
        <dbReference type="ARBA" id="ARBA00004141"/>
    </source>
</evidence>
<feature type="transmembrane region" description="Helical" evidence="6">
    <location>
        <begin position="307"/>
        <end position="325"/>
    </location>
</feature>
<feature type="transmembrane region" description="Helical" evidence="6">
    <location>
        <begin position="12"/>
        <end position="32"/>
    </location>
</feature>
<dbReference type="EMBL" id="JANAWD010000051">
    <property type="protein sequence ID" value="KAJ3489183.1"/>
    <property type="molecule type" value="Genomic_DNA"/>
</dbReference>
<organism evidence="7 8">
    <name type="scientific">Meripilus lineatus</name>
    <dbReference type="NCBI Taxonomy" id="2056292"/>
    <lineage>
        <taxon>Eukaryota</taxon>
        <taxon>Fungi</taxon>
        <taxon>Dikarya</taxon>
        <taxon>Basidiomycota</taxon>
        <taxon>Agaricomycotina</taxon>
        <taxon>Agaricomycetes</taxon>
        <taxon>Polyporales</taxon>
        <taxon>Meripilaceae</taxon>
        <taxon>Meripilus</taxon>
    </lineage>
</organism>
<dbReference type="Gene3D" id="1.10.4160.10">
    <property type="entry name" value="Hydantoin permease"/>
    <property type="match status" value="1"/>
</dbReference>
<comment type="subcellular location">
    <subcellularLocation>
        <location evidence="1">Membrane</location>
        <topology evidence="1">Multi-pass membrane protein</topology>
    </subcellularLocation>
</comment>
<keyword evidence="8" id="KW-1185">Reference proteome</keyword>
<keyword evidence="5 6" id="KW-0472">Membrane</keyword>
<keyword evidence="3 6" id="KW-0812">Transmembrane</keyword>
<sequence length="357" mass="39784">MLVSPQDIRWLFVAKALIVPVAWLAMLIWAFVKVPATSGFFVQHSTLTGSRLSWAWLSSLNAALGLYSTLAVNIPDFTRYAKDERAQYVQLAIIPVAFTLCGFIGMAVTSVGIVLYNRVLWDPLHLVDQWDNRAAAFFASLAFALATLGTNVSANSLSAANDMTVLAPRYINLRRGQVICAILGGWALCPWEILASAQGFLSFMNGYTVFLGPFAGIMVSDVCHVHVSPLRFYPSFRRAQYWLVHRGKVDVPAMYQPHGRYRYTYGFNWRAVLAIIMSVPPTFPGLIRSINPKIKIGGAEFLFDVAWMFGFCVASIVYSTTSLLFPARRTFMEQPIISDEILDDANEVEKPSNRSLT</sequence>
<reference evidence="7" key="1">
    <citation type="submission" date="2022-07" db="EMBL/GenBank/DDBJ databases">
        <title>Genome Sequence of Physisporinus lineatus.</title>
        <authorList>
            <person name="Buettner E."/>
        </authorList>
    </citation>
    <scope>NUCLEOTIDE SEQUENCE</scope>
    <source>
        <strain evidence="7">VT162</strain>
    </source>
</reference>
<accession>A0AAD5YGP4</accession>
<protein>
    <submittedName>
        <fullName evidence="7">Uncharacterized protein</fullName>
    </submittedName>
</protein>
<dbReference type="InterPro" id="IPR045225">
    <property type="entry name" value="Uracil/uridine/allantoin_perm"/>
</dbReference>
<feature type="transmembrane region" description="Helical" evidence="6">
    <location>
        <begin position="207"/>
        <end position="227"/>
    </location>
</feature>
<dbReference type="PANTHER" id="PTHR30618:SF0">
    <property type="entry name" value="PURINE-URACIL PERMEASE NCS1"/>
    <property type="match status" value="1"/>
</dbReference>
<evidence type="ECO:0000256" key="4">
    <source>
        <dbReference type="ARBA" id="ARBA00022989"/>
    </source>
</evidence>
<dbReference type="Pfam" id="PF02133">
    <property type="entry name" value="Transp_cyt_pur"/>
    <property type="match status" value="2"/>
</dbReference>
<dbReference type="InterPro" id="IPR001248">
    <property type="entry name" value="Pur-cyt_permease"/>
</dbReference>
<dbReference type="GO" id="GO:0005886">
    <property type="term" value="C:plasma membrane"/>
    <property type="evidence" value="ECO:0007669"/>
    <property type="project" value="TreeGrafter"/>
</dbReference>
<comment type="similarity">
    <text evidence="2">Belongs to the purine-cytosine permease (2.A.39) family.</text>
</comment>
<dbReference type="AlphaFoldDB" id="A0AAD5YGP4"/>
<feature type="transmembrane region" description="Helical" evidence="6">
    <location>
        <begin position="178"/>
        <end position="201"/>
    </location>
</feature>
<feature type="transmembrane region" description="Helical" evidence="6">
    <location>
        <begin position="136"/>
        <end position="157"/>
    </location>
</feature>
<keyword evidence="4 6" id="KW-1133">Transmembrane helix</keyword>
<feature type="transmembrane region" description="Helical" evidence="6">
    <location>
        <begin position="91"/>
        <end position="116"/>
    </location>
</feature>
<evidence type="ECO:0000256" key="6">
    <source>
        <dbReference type="SAM" id="Phobius"/>
    </source>
</evidence>
<evidence type="ECO:0000256" key="3">
    <source>
        <dbReference type="ARBA" id="ARBA00022692"/>
    </source>
</evidence>
<comment type="caution">
    <text evidence="7">The sequence shown here is derived from an EMBL/GenBank/DDBJ whole genome shotgun (WGS) entry which is preliminary data.</text>
</comment>
<feature type="transmembrane region" description="Helical" evidence="6">
    <location>
        <begin position="267"/>
        <end position="287"/>
    </location>
</feature>
<proteinExistence type="inferred from homology"/>
<name>A0AAD5YGP4_9APHY</name>
<evidence type="ECO:0000256" key="2">
    <source>
        <dbReference type="ARBA" id="ARBA00008974"/>
    </source>
</evidence>
<evidence type="ECO:0000256" key="5">
    <source>
        <dbReference type="ARBA" id="ARBA00023136"/>
    </source>
</evidence>
<feature type="transmembrane region" description="Helical" evidence="6">
    <location>
        <begin position="52"/>
        <end position="70"/>
    </location>
</feature>
<dbReference type="GO" id="GO:0015205">
    <property type="term" value="F:nucleobase transmembrane transporter activity"/>
    <property type="evidence" value="ECO:0007669"/>
    <property type="project" value="TreeGrafter"/>
</dbReference>